<evidence type="ECO:0000313" key="4">
    <source>
        <dbReference type="EMBL" id="CCA72131.1"/>
    </source>
</evidence>
<dbReference type="AlphaFoldDB" id="G4TLD8"/>
<feature type="chain" id="PRO_5003469224" description="CBM1 domain-containing protein" evidence="2">
    <location>
        <begin position="20"/>
        <end position="172"/>
    </location>
</feature>
<dbReference type="InParanoid" id="G4TLD8"/>
<dbReference type="GO" id="GO:0030248">
    <property type="term" value="F:cellulose binding"/>
    <property type="evidence" value="ECO:0007669"/>
    <property type="project" value="InterPro"/>
</dbReference>
<keyword evidence="1 2" id="KW-0732">Signal</keyword>
<evidence type="ECO:0000313" key="5">
    <source>
        <dbReference type="Proteomes" id="UP000007148"/>
    </source>
</evidence>
<name>G4TLD8_SERID</name>
<gene>
    <name evidence="4" type="ORF">PIIN_06067</name>
</gene>
<dbReference type="STRING" id="1109443.G4TLD8"/>
<keyword evidence="5" id="KW-1185">Reference proteome</keyword>
<protein>
    <recommendedName>
        <fullName evidence="3">CBM1 domain-containing protein</fullName>
    </recommendedName>
</protein>
<dbReference type="PROSITE" id="PS51257">
    <property type="entry name" value="PROKAR_LIPOPROTEIN"/>
    <property type="match status" value="1"/>
</dbReference>
<organism evidence="4 5">
    <name type="scientific">Serendipita indica (strain DSM 11827)</name>
    <name type="common">Root endophyte fungus</name>
    <name type="synonym">Piriformospora indica</name>
    <dbReference type="NCBI Taxonomy" id="1109443"/>
    <lineage>
        <taxon>Eukaryota</taxon>
        <taxon>Fungi</taxon>
        <taxon>Dikarya</taxon>
        <taxon>Basidiomycota</taxon>
        <taxon>Agaricomycotina</taxon>
        <taxon>Agaricomycetes</taxon>
        <taxon>Sebacinales</taxon>
        <taxon>Serendipitaceae</taxon>
        <taxon>Serendipita</taxon>
    </lineage>
</organism>
<dbReference type="Pfam" id="PF00734">
    <property type="entry name" value="CBM_1"/>
    <property type="match status" value="1"/>
</dbReference>
<feature type="domain" description="CBM1" evidence="3">
    <location>
        <begin position="71"/>
        <end position="118"/>
    </location>
</feature>
<feature type="signal peptide" evidence="2">
    <location>
        <begin position="1"/>
        <end position="19"/>
    </location>
</feature>
<dbReference type="InterPro" id="IPR035971">
    <property type="entry name" value="CBD_sf"/>
</dbReference>
<dbReference type="HOGENOM" id="CLU_1555863_0_0_1"/>
<proteinExistence type="predicted"/>
<accession>G4TLD8</accession>
<dbReference type="SUPFAM" id="SSF57180">
    <property type="entry name" value="Cellulose-binding domain"/>
    <property type="match status" value="1"/>
</dbReference>
<evidence type="ECO:0000259" key="3">
    <source>
        <dbReference type="PROSITE" id="PS51164"/>
    </source>
</evidence>
<evidence type="ECO:0000256" key="2">
    <source>
        <dbReference type="SAM" id="SignalP"/>
    </source>
</evidence>
<reference evidence="4 5" key="1">
    <citation type="journal article" date="2011" name="PLoS Pathog.">
        <title>Endophytic Life Strategies Decoded by Genome and Transcriptome Analyses of the Mutualistic Root Symbiont Piriformospora indica.</title>
        <authorList>
            <person name="Zuccaro A."/>
            <person name="Lahrmann U."/>
            <person name="Guldener U."/>
            <person name="Langen G."/>
            <person name="Pfiffi S."/>
            <person name="Biedenkopf D."/>
            <person name="Wong P."/>
            <person name="Samans B."/>
            <person name="Grimm C."/>
            <person name="Basiewicz M."/>
            <person name="Murat C."/>
            <person name="Martin F."/>
            <person name="Kogel K.H."/>
        </authorList>
    </citation>
    <scope>NUCLEOTIDE SEQUENCE [LARGE SCALE GENOMIC DNA]</scope>
    <source>
        <strain evidence="4 5">DSM 11827</strain>
    </source>
</reference>
<dbReference type="Proteomes" id="UP000007148">
    <property type="component" value="Unassembled WGS sequence"/>
</dbReference>
<dbReference type="EMBL" id="CAFZ01000149">
    <property type="protein sequence ID" value="CCA72131.1"/>
    <property type="molecule type" value="Genomic_DNA"/>
</dbReference>
<dbReference type="GO" id="GO:0005975">
    <property type="term" value="P:carbohydrate metabolic process"/>
    <property type="evidence" value="ECO:0007669"/>
    <property type="project" value="InterPro"/>
</dbReference>
<dbReference type="InterPro" id="IPR000254">
    <property type="entry name" value="CBD"/>
</dbReference>
<sequence length="172" mass="18676">MRLFTTSLYALALAGTAAACTTTSTTPTIVTDPYPPRSTTTSSTKSIILTDPCGYPNPTTCLSSTTSTRSGYSKLWQQCGGIGWTGPIACSEGVCTYLNGISSNSSHPLSSRYYSLVQSVSSGNHLQLKTFVAITLKFNVKKIHNPNESMQIHDLEIKCKLRDRYIDLLKPL</sequence>
<comment type="caution">
    <text evidence="4">The sequence shown here is derived from an EMBL/GenBank/DDBJ whole genome shotgun (WGS) entry which is preliminary data.</text>
</comment>
<dbReference type="GO" id="GO:0005576">
    <property type="term" value="C:extracellular region"/>
    <property type="evidence" value="ECO:0007669"/>
    <property type="project" value="InterPro"/>
</dbReference>
<evidence type="ECO:0000256" key="1">
    <source>
        <dbReference type="ARBA" id="ARBA00022729"/>
    </source>
</evidence>
<dbReference type="SMART" id="SM00236">
    <property type="entry name" value="fCBD"/>
    <property type="match status" value="1"/>
</dbReference>
<dbReference type="PROSITE" id="PS51164">
    <property type="entry name" value="CBM1_2"/>
    <property type="match status" value="1"/>
</dbReference>